<keyword evidence="1" id="KW-0560">Oxidoreductase</keyword>
<evidence type="ECO:0000256" key="1">
    <source>
        <dbReference type="ARBA" id="ARBA00023002"/>
    </source>
</evidence>
<dbReference type="Pfam" id="PF02826">
    <property type="entry name" value="2-Hacid_dh_C"/>
    <property type="match status" value="1"/>
</dbReference>
<dbReference type="EMBL" id="VXMH01000061">
    <property type="protein sequence ID" value="MYC95623.1"/>
    <property type="molecule type" value="Genomic_DNA"/>
</dbReference>
<evidence type="ECO:0000313" key="4">
    <source>
        <dbReference type="EMBL" id="MYC95623.1"/>
    </source>
</evidence>
<dbReference type="GO" id="GO:0051287">
    <property type="term" value="F:NAD binding"/>
    <property type="evidence" value="ECO:0007669"/>
    <property type="project" value="InterPro"/>
</dbReference>
<dbReference type="InterPro" id="IPR050223">
    <property type="entry name" value="D-isomer_2-hydroxyacid_DH"/>
</dbReference>
<organism evidence="4">
    <name type="scientific">Caldilineaceae bacterium SB0661_bin_32</name>
    <dbReference type="NCBI Taxonomy" id="2605255"/>
    <lineage>
        <taxon>Bacteria</taxon>
        <taxon>Bacillati</taxon>
        <taxon>Chloroflexota</taxon>
        <taxon>Caldilineae</taxon>
        <taxon>Caldilineales</taxon>
        <taxon>Caldilineaceae</taxon>
    </lineage>
</organism>
<protein>
    <submittedName>
        <fullName evidence="4">Hydroxyacid dehydrogenase</fullName>
    </submittedName>
</protein>
<accession>A0A6B1D880</accession>
<dbReference type="PANTHER" id="PTHR10996:SF178">
    <property type="entry name" value="2-HYDROXYACID DEHYDROGENASE YGL185C-RELATED"/>
    <property type="match status" value="1"/>
</dbReference>
<proteinExistence type="predicted"/>
<comment type="caution">
    <text evidence="4">The sequence shown here is derived from an EMBL/GenBank/DDBJ whole genome shotgun (WGS) entry which is preliminary data.</text>
</comment>
<dbReference type="AlphaFoldDB" id="A0A6B1D880"/>
<reference evidence="4" key="1">
    <citation type="submission" date="2019-09" db="EMBL/GenBank/DDBJ databases">
        <title>Characterisation of the sponge microbiome using genome-centric metagenomics.</title>
        <authorList>
            <person name="Engelberts J.P."/>
            <person name="Robbins S.J."/>
            <person name="De Goeij J.M."/>
            <person name="Aranda M."/>
            <person name="Bell S.C."/>
            <person name="Webster N.S."/>
        </authorList>
    </citation>
    <scope>NUCLEOTIDE SEQUENCE</scope>
    <source>
        <strain evidence="4">SB0661_bin_32</strain>
    </source>
</reference>
<keyword evidence="2" id="KW-0520">NAD</keyword>
<dbReference type="Gene3D" id="3.40.50.720">
    <property type="entry name" value="NAD(P)-binding Rossmann-like Domain"/>
    <property type="match status" value="2"/>
</dbReference>
<dbReference type="SUPFAM" id="SSF51735">
    <property type="entry name" value="NAD(P)-binding Rossmann-fold domains"/>
    <property type="match status" value="1"/>
</dbReference>
<gene>
    <name evidence="4" type="ORF">F4X14_11690</name>
</gene>
<dbReference type="GO" id="GO:0016618">
    <property type="term" value="F:hydroxypyruvate reductase [NAD(P)H] activity"/>
    <property type="evidence" value="ECO:0007669"/>
    <property type="project" value="TreeGrafter"/>
</dbReference>
<name>A0A6B1D880_9CHLR</name>
<feature type="domain" description="D-isomer specific 2-hydroxyacid dehydrogenase NAD-binding" evidence="3">
    <location>
        <begin position="116"/>
        <end position="293"/>
    </location>
</feature>
<dbReference type="PANTHER" id="PTHR10996">
    <property type="entry name" value="2-HYDROXYACID DEHYDROGENASE-RELATED"/>
    <property type="match status" value="1"/>
</dbReference>
<sequence>MPKQKVILNPFPRPLDMIMSSQDAERLHDLVDVIWGKDENIPEPEFARVCRDAYAIITTSWTAGSLDDMPNLRAIMETGGRHPSPNQLDYETCFTRGIRVLSCAPAYGPMVAEMALGMAIAAARGIVSAHRDFAAGEELYLYPSNNTAFTLYDQPVGFIGFGGLAQSLKPLLAPFRCPIQVYDPWLPASFISERGCTPVSLQDLLSESRVIFVLAIPSNENKAMLDRELLSLIRSDAVLVLISRSHLVDFDALTDLLHQGRFRAAIDVFPQEPLAADHPIRTAPNTILSAHRAGSVWQDMHSIGRMVVDDLETMLAGLPPTRMQTAQPELIYRLP</sequence>
<dbReference type="GO" id="GO:0030267">
    <property type="term" value="F:glyoxylate reductase (NADPH) activity"/>
    <property type="evidence" value="ECO:0007669"/>
    <property type="project" value="TreeGrafter"/>
</dbReference>
<dbReference type="SUPFAM" id="SSF52283">
    <property type="entry name" value="Formate/glycerate dehydrogenase catalytic domain-like"/>
    <property type="match status" value="1"/>
</dbReference>
<dbReference type="GO" id="GO:0005829">
    <property type="term" value="C:cytosol"/>
    <property type="evidence" value="ECO:0007669"/>
    <property type="project" value="TreeGrafter"/>
</dbReference>
<evidence type="ECO:0000256" key="2">
    <source>
        <dbReference type="ARBA" id="ARBA00023027"/>
    </source>
</evidence>
<dbReference type="InterPro" id="IPR036291">
    <property type="entry name" value="NAD(P)-bd_dom_sf"/>
</dbReference>
<dbReference type="InterPro" id="IPR006140">
    <property type="entry name" value="D-isomer_DH_NAD-bd"/>
</dbReference>
<evidence type="ECO:0000259" key="3">
    <source>
        <dbReference type="Pfam" id="PF02826"/>
    </source>
</evidence>